<keyword evidence="1" id="KW-0812">Transmembrane</keyword>
<sequence>MRVIFNRVRQFFSSRLWTWPLFMGILALCLGSFLGSLHLPEDGVLAEYLWPGSASSAADMISMIFSTALTVLTTTISMTLIVLQVASGNFSHQLLRDFIQSRAVRGIISVYVFIICFSVAALRSIHTSDIDRPPQFAVAAAILLIFIAVATFIWYVTRVVEMVRVDSVIRTSIDKSAQVAHKVEKERRENLERPYVPERARTVTSNGFGYIQSIDVDHASQWARENNATIVIDCRPGDMVIIGMAWARYWFEEDREDTPDLPEVIYLDDGRISGSDYTLGLRQVLDIGVRALSPGVNDPTTAVHAFGQCSTILRDLAADPIFPEVRRDDDDRLLVWAAARRFDEILEDFCGEIRRYGSHEPLVLISLLQVLESVYEVGDKQIKEMVLAQQKRIIAAAKKKIEDPVDLQHVLDAAWEEDLLKDPPPDCGV</sequence>
<dbReference type="EMBL" id="AGZR01000006">
    <property type="protein sequence ID" value="EPD32766.1"/>
    <property type="molecule type" value="Genomic_DNA"/>
</dbReference>
<protein>
    <recommendedName>
        <fullName evidence="4">DUF2254 domain-containing protein</fullName>
    </recommendedName>
</protein>
<dbReference type="HOGENOM" id="CLU_032303_1_0_11"/>
<dbReference type="Pfam" id="PF10011">
    <property type="entry name" value="DUF2254"/>
    <property type="match status" value="1"/>
</dbReference>
<comment type="caution">
    <text evidence="2">The sequence shown here is derived from an EMBL/GenBank/DDBJ whole genome shotgun (WGS) entry which is preliminary data.</text>
</comment>
<evidence type="ECO:0000313" key="3">
    <source>
        <dbReference type="Proteomes" id="UP000014417"/>
    </source>
</evidence>
<keyword evidence="1" id="KW-0472">Membrane</keyword>
<organism evidence="2 3">
    <name type="scientific">Propionimicrobium lymphophilum ACS-093-V-SCH5</name>
    <dbReference type="NCBI Taxonomy" id="883161"/>
    <lineage>
        <taxon>Bacteria</taxon>
        <taxon>Bacillati</taxon>
        <taxon>Actinomycetota</taxon>
        <taxon>Actinomycetes</taxon>
        <taxon>Propionibacteriales</taxon>
        <taxon>Propionibacteriaceae</taxon>
        <taxon>Propionimicrobium</taxon>
    </lineage>
</organism>
<feature type="transmembrane region" description="Helical" evidence="1">
    <location>
        <begin position="21"/>
        <end position="40"/>
    </location>
</feature>
<dbReference type="OrthoDB" id="2955631at2"/>
<gene>
    <name evidence="2" type="ORF">HMPREF9306_01073</name>
</gene>
<keyword evidence="3" id="KW-1185">Reference proteome</keyword>
<name>S2W0W7_9ACTN</name>
<evidence type="ECO:0008006" key="4">
    <source>
        <dbReference type="Google" id="ProtNLM"/>
    </source>
</evidence>
<feature type="transmembrane region" description="Helical" evidence="1">
    <location>
        <begin position="136"/>
        <end position="156"/>
    </location>
</feature>
<dbReference type="InterPro" id="IPR018723">
    <property type="entry name" value="DUF2254_membrane"/>
</dbReference>
<dbReference type="Proteomes" id="UP000014417">
    <property type="component" value="Unassembled WGS sequence"/>
</dbReference>
<evidence type="ECO:0000256" key="1">
    <source>
        <dbReference type="SAM" id="Phobius"/>
    </source>
</evidence>
<dbReference type="PATRIC" id="fig|883161.3.peg.1069"/>
<feature type="transmembrane region" description="Helical" evidence="1">
    <location>
        <begin position="103"/>
        <end position="124"/>
    </location>
</feature>
<dbReference type="RefSeq" id="WP_016455906.1">
    <property type="nucleotide sequence ID" value="NZ_KE150269.1"/>
</dbReference>
<reference evidence="2 3" key="1">
    <citation type="submission" date="2013-04" db="EMBL/GenBank/DDBJ databases">
        <title>The Genome Sequence of Propionimicrobium lymphophilum ACS-093-V-SCH5.</title>
        <authorList>
            <consortium name="The Broad Institute Genomics Platform"/>
            <person name="Earl A."/>
            <person name="Ward D."/>
            <person name="Feldgarden M."/>
            <person name="Gevers D."/>
            <person name="Saerens B."/>
            <person name="Vaneechoutte M."/>
            <person name="Walker B."/>
            <person name="Young S."/>
            <person name="Zeng Q."/>
            <person name="Gargeya S."/>
            <person name="Fitzgerald M."/>
            <person name="Haas B."/>
            <person name="Abouelleil A."/>
            <person name="Allen A.W."/>
            <person name="Alvarado L."/>
            <person name="Arachchi H.M."/>
            <person name="Berlin A.M."/>
            <person name="Chapman S.B."/>
            <person name="Gainer-Dewar J."/>
            <person name="Goldberg J."/>
            <person name="Griggs A."/>
            <person name="Gujja S."/>
            <person name="Hansen M."/>
            <person name="Howarth C."/>
            <person name="Imamovic A."/>
            <person name="Ireland A."/>
            <person name="Larimer J."/>
            <person name="McCowan C."/>
            <person name="Murphy C."/>
            <person name="Pearson M."/>
            <person name="Poon T.W."/>
            <person name="Priest M."/>
            <person name="Roberts A."/>
            <person name="Saif S."/>
            <person name="Shea T."/>
            <person name="Sisk P."/>
            <person name="Sykes S."/>
            <person name="Wortman J."/>
            <person name="Nusbaum C."/>
            <person name="Birren B."/>
        </authorList>
    </citation>
    <scope>NUCLEOTIDE SEQUENCE [LARGE SCALE GENOMIC DNA]</scope>
    <source>
        <strain evidence="2 3">ACS-093-V-SCH5</strain>
    </source>
</reference>
<dbReference type="AlphaFoldDB" id="S2W0W7"/>
<feature type="transmembrane region" description="Helical" evidence="1">
    <location>
        <begin position="60"/>
        <end position="83"/>
    </location>
</feature>
<keyword evidence="1" id="KW-1133">Transmembrane helix</keyword>
<evidence type="ECO:0000313" key="2">
    <source>
        <dbReference type="EMBL" id="EPD32766.1"/>
    </source>
</evidence>
<proteinExistence type="predicted"/>
<accession>S2W0W7</accession>